<evidence type="ECO:0000259" key="1">
    <source>
        <dbReference type="Pfam" id="PF00182"/>
    </source>
</evidence>
<proteinExistence type="predicted"/>
<comment type="caution">
    <text evidence="2">The sequence shown here is derived from an EMBL/GenBank/DDBJ whole genome shotgun (WGS) entry which is preliminary data.</text>
</comment>
<gene>
    <name evidence="2" type="ORF">F964_01728</name>
</gene>
<evidence type="ECO:0000313" key="3">
    <source>
        <dbReference type="Proteomes" id="UP000013148"/>
    </source>
</evidence>
<name>N8YFH3_ACIGI</name>
<dbReference type="SUPFAM" id="SSF53955">
    <property type="entry name" value="Lysozyme-like"/>
    <property type="match status" value="1"/>
</dbReference>
<dbReference type="eggNOG" id="COG3179">
    <property type="taxonomic scope" value="Bacteria"/>
</dbReference>
<keyword evidence="3" id="KW-1185">Reference proteome</keyword>
<accession>N8YFH3</accession>
<sequence length="537" mass="60750">MSELKTITVKFFDSSGKYVVNLSVKSKYKGSSKENLQKTNSHGLFVFQASPNRTIEILVQPPNQQSYTVFKTINSSVISSEDNPIRIQLPKTIDEYKQSNRSSTNKGIVSTLFKVVDSNGKVMVNFPIQSRPKGKGNSPDKYTNNQGIVEVLSSANRDIEVLVLTSTDQFQLKFSGNSGNGIKQPILLKLNEPYDSFKGVTLIKVLDKSGQRYAVNDVDVEMIFNNNQKKNLKVKNGQLKLINWVGQKIKLTILKPDGTPLDSVSFMVRRVKEEFIDLQLSVDILNGRTATNDPNIPRRIEDSISGEIISLSFFKEVYGSRKLFWKEGMNGKPTQNTTPEQFVLALNKGLLKYKMTDKLMLCHFLAQIYHECDHFYTLIEYASGRDYDISTFPPSVCDIPKSRACRRRKQIIKEGNTTPGDGPKYRGRGLIQLTWKSAYILYKNYSGLDVVTNPDLLCNDLFHAVESAVWAFNEFKNADNLVRKGYSDLNGTYTDSHHLQVVDKVSRRINGGTVGLAERESLFLKILREVEKRNGFK</sequence>
<reference evidence="2 3" key="1">
    <citation type="submission" date="2013-02" db="EMBL/GenBank/DDBJ databases">
        <title>The Genome Sequence of Acinetobacter guillouiae NIPH 991.</title>
        <authorList>
            <consortium name="The Broad Institute Genome Sequencing Platform"/>
            <consortium name="The Broad Institute Genome Sequencing Center for Infectious Disease"/>
            <person name="Cerqueira G."/>
            <person name="Feldgarden M."/>
            <person name="Courvalin P."/>
            <person name="Perichon B."/>
            <person name="Grillot-Courvalin C."/>
            <person name="Clermont D."/>
            <person name="Rocha E."/>
            <person name="Yoon E.-J."/>
            <person name="Nemec A."/>
            <person name="Walker B."/>
            <person name="Young S.K."/>
            <person name="Zeng Q."/>
            <person name="Gargeya S."/>
            <person name="Fitzgerald M."/>
            <person name="Haas B."/>
            <person name="Abouelleil A."/>
            <person name="Alvarado L."/>
            <person name="Arachchi H.M."/>
            <person name="Berlin A.M."/>
            <person name="Chapman S.B."/>
            <person name="Dewar J."/>
            <person name="Goldberg J."/>
            <person name="Griggs A."/>
            <person name="Gujja S."/>
            <person name="Hansen M."/>
            <person name="Howarth C."/>
            <person name="Imamovic A."/>
            <person name="Larimer J."/>
            <person name="McCowan C."/>
            <person name="Murphy C."/>
            <person name="Neiman D."/>
            <person name="Pearson M."/>
            <person name="Priest M."/>
            <person name="Roberts A."/>
            <person name="Saif S."/>
            <person name="Shea T."/>
            <person name="Sisk P."/>
            <person name="Sykes S."/>
            <person name="Wortman J."/>
            <person name="Nusbaum C."/>
            <person name="Birren B."/>
        </authorList>
    </citation>
    <scope>NUCLEOTIDE SEQUENCE [LARGE SCALE GENOMIC DNA]</scope>
    <source>
        <strain evidence="2 3">NIPH 991</strain>
    </source>
</reference>
<dbReference type="GO" id="GO:0016998">
    <property type="term" value="P:cell wall macromolecule catabolic process"/>
    <property type="evidence" value="ECO:0007669"/>
    <property type="project" value="InterPro"/>
</dbReference>
<protein>
    <recommendedName>
        <fullName evidence="1">Glycoside hydrolase family 19 catalytic domain-containing protein</fullName>
    </recommendedName>
</protein>
<dbReference type="RefSeq" id="WP_004819263.1">
    <property type="nucleotide sequence ID" value="NZ_KB849456.1"/>
</dbReference>
<evidence type="ECO:0000313" key="2">
    <source>
        <dbReference type="EMBL" id="ENV18403.1"/>
    </source>
</evidence>
<organism evidence="2 3">
    <name type="scientific">Acinetobacter guillouiae NIPH 991</name>
    <dbReference type="NCBI Taxonomy" id="1217656"/>
    <lineage>
        <taxon>Bacteria</taxon>
        <taxon>Pseudomonadati</taxon>
        <taxon>Pseudomonadota</taxon>
        <taxon>Gammaproteobacteria</taxon>
        <taxon>Moraxellales</taxon>
        <taxon>Moraxellaceae</taxon>
        <taxon>Acinetobacter</taxon>
    </lineage>
</organism>
<dbReference type="GO" id="GO:0004568">
    <property type="term" value="F:chitinase activity"/>
    <property type="evidence" value="ECO:0007669"/>
    <property type="project" value="InterPro"/>
</dbReference>
<dbReference type="Gene3D" id="1.10.530.10">
    <property type="match status" value="1"/>
</dbReference>
<dbReference type="Pfam" id="PF00182">
    <property type="entry name" value="Glyco_hydro_19"/>
    <property type="match status" value="1"/>
</dbReference>
<dbReference type="PATRIC" id="fig|1217656.3.peg.1691"/>
<dbReference type="EMBL" id="APPJ01000009">
    <property type="protein sequence ID" value="ENV18403.1"/>
    <property type="molecule type" value="Genomic_DNA"/>
</dbReference>
<dbReference type="AlphaFoldDB" id="N8YFH3"/>
<dbReference type="GO" id="GO:0006032">
    <property type="term" value="P:chitin catabolic process"/>
    <property type="evidence" value="ECO:0007669"/>
    <property type="project" value="InterPro"/>
</dbReference>
<dbReference type="InterPro" id="IPR023346">
    <property type="entry name" value="Lysozyme-like_dom_sf"/>
</dbReference>
<dbReference type="HOGENOM" id="CLU_037926_1_0_6"/>
<dbReference type="InterPro" id="IPR000726">
    <property type="entry name" value="Glyco_hydro_19_cat"/>
</dbReference>
<dbReference type="Proteomes" id="UP000013148">
    <property type="component" value="Unassembled WGS sequence"/>
</dbReference>
<feature type="domain" description="Glycoside hydrolase family 19 catalytic" evidence="1">
    <location>
        <begin position="421"/>
        <end position="472"/>
    </location>
</feature>